<dbReference type="EMBL" id="JACOQH010000003">
    <property type="protein sequence ID" value="MBC5753374.1"/>
    <property type="molecule type" value="Genomic_DNA"/>
</dbReference>
<gene>
    <name evidence="1" type="ORF">H8Z76_04900</name>
</gene>
<accession>A0ABR7I8X9</accession>
<comment type="caution">
    <text evidence="1">The sequence shown here is derived from an EMBL/GenBank/DDBJ whole genome shotgun (WGS) entry which is preliminary data.</text>
</comment>
<evidence type="ECO:0000313" key="1">
    <source>
        <dbReference type="EMBL" id="MBC5753374.1"/>
    </source>
</evidence>
<protein>
    <submittedName>
        <fullName evidence="1">Uncharacterized protein</fullName>
    </submittedName>
</protein>
<keyword evidence="2" id="KW-1185">Reference proteome</keyword>
<organism evidence="1 2">
    <name type="scientific">Roseburia yibonii</name>
    <dbReference type="NCBI Taxonomy" id="2763063"/>
    <lineage>
        <taxon>Bacteria</taxon>
        <taxon>Bacillati</taxon>
        <taxon>Bacillota</taxon>
        <taxon>Clostridia</taxon>
        <taxon>Lachnospirales</taxon>
        <taxon>Lachnospiraceae</taxon>
        <taxon>Roseburia</taxon>
    </lineage>
</organism>
<name>A0ABR7I8X9_9FIRM</name>
<evidence type="ECO:0000313" key="2">
    <source>
        <dbReference type="Proteomes" id="UP000621540"/>
    </source>
</evidence>
<dbReference type="Proteomes" id="UP000621540">
    <property type="component" value="Unassembled WGS sequence"/>
</dbReference>
<proteinExistence type="predicted"/>
<sequence>MKNKSKLKKIREKNHGAADAPKEWFYMQQKEITVREIADALQEEADLELEIWEAAGVLEVVIPEERSMDFEWTRAEFRDEYSKNWLTEQGVKTMFFVTIDAEHYTHAKHIMQTITGKIGGFFCGDTEDFQPVIK</sequence>
<dbReference type="RefSeq" id="WP_186981828.1">
    <property type="nucleotide sequence ID" value="NZ_JACOQH010000003.1"/>
</dbReference>
<reference evidence="1 2" key="1">
    <citation type="submission" date="2020-08" db="EMBL/GenBank/DDBJ databases">
        <title>Genome public.</title>
        <authorList>
            <person name="Liu C."/>
            <person name="Sun Q."/>
        </authorList>
    </citation>
    <scope>NUCLEOTIDE SEQUENCE [LARGE SCALE GENOMIC DNA]</scope>
    <source>
        <strain evidence="1 2">BX0805</strain>
    </source>
</reference>